<evidence type="ECO:0000259" key="2">
    <source>
        <dbReference type="Pfam" id="PF13478"/>
    </source>
</evidence>
<organism evidence="3 4">
    <name type="scientific">Aliarcobacter butzleri L352</name>
    <dbReference type="NCBI Taxonomy" id="1447260"/>
    <lineage>
        <taxon>Bacteria</taxon>
        <taxon>Pseudomonadati</taxon>
        <taxon>Campylobacterota</taxon>
        <taxon>Epsilonproteobacteria</taxon>
        <taxon>Campylobacterales</taxon>
        <taxon>Arcobacteraceae</taxon>
        <taxon>Aliarcobacter</taxon>
    </lineage>
</organism>
<evidence type="ECO:0008006" key="5">
    <source>
        <dbReference type="Google" id="ProtNLM"/>
    </source>
</evidence>
<sequence>MFSDKEHLKFIEKCKNEKLDIVVTSVVETLGSTYAKAGNIMLVNSNGEFTGVLGSKFLQNKIIESSIKALETRKVDTFESIPKDESSGHGTSKYKIEPFFYEENYGKIYEYIKKPYSVLIFGSGAHVTSFISMANLMSWKTTVIDVKISKEFVKEADEVIELKNLEDILSMDLNSFDASVILSHSPKTDDIYLKALLNSNMNYIGMMGNKKNMQRIKQEFSLEKNKRFFAPIGLDIGGNTHQAIALSICSQIEAQKNGKI</sequence>
<evidence type="ECO:0000313" key="3">
    <source>
        <dbReference type="EMBL" id="KLE06558.1"/>
    </source>
</evidence>
<evidence type="ECO:0000259" key="1">
    <source>
        <dbReference type="Pfam" id="PF02625"/>
    </source>
</evidence>
<dbReference type="Proteomes" id="UP000035462">
    <property type="component" value="Unassembled WGS sequence"/>
</dbReference>
<dbReference type="InterPro" id="IPR003777">
    <property type="entry name" value="XdhC_CoxI"/>
</dbReference>
<dbReference type="EMBL" id="JAIT01000010">
    <property type="protein sequence ID" value="KLE06558.1"/>
    <property type="molecule type" value="Genomic_DNA"/>
</dbReference>
<dbReference type="InterPro" id="IPR052698">
    <property type="entry name" value="MoCofactor_Util/Proc"/>
</dbReference>
<reference evidence="3 4" key="1">
    <citation type="submission" date="2014-01" db="EMBL/GenBank/DDBJ databases">
        <title>Development of a Comparative Genomic Fingerprinting Assay for High Resolution Genotyping of Arcobacter butzleri.</title>
        <authorList>
            <person name="Webb A.L."/>
            <person name="Inglis G.D."/>
            <person name="Kruczkiewicz P."/>
            <person name="Selinger L.B."/>
            <person name="Taboada E.N."/>
        </authorList>
    </citation>
    <scope>NUCLEOTIDE SEQUENCE [LARGE SCALE GENOMIC DNA]</scope>
    <source>
        <strain evidence="3 4">L352</strain>
    </source>
</reference>
<dbReference type="AlphaFoldDB" id="A0A837JFC6"/>
<dbReference type="Pfam" id="PF13478">
    <property type="entry name" value="XdhC_C"/>
    <property type="match status" value="1"/>
</dbReference>
<dbReference type="Pfam" id="PF02625">
    <property type="entry name" value="XdhC_CoxI"/>
    <property type="match status" value="1"/>
</dbReference>
<gene>
    <name evidence="3" type="ORF">AF77_01420</name>
</gene>
<name>A0A837JFC6_9BACT</name>
<dbReference type="Gene3D" id="3.40.50.720">
    <property type="entry name" value="NAD(P)-binding Rossmann-like Domain"/>
    <property type="match status" value="1"/>
</dbReference>
<feature type="domain" description="XdhC- CoxI" evidence="1">
    <location>
        <begin position="20"/>
        <end position="74"/>
    </location>
</feature>
<proteinExistence type="predicted"/>
<comment type="caution">
    <text evidence="3">The sequence shown here is derived from an EMBL/GenBank/DDBJ whole genome shotgun (WGS) entry which is preliminary data.</text>
</comment>
<protein>
    <recommendedName>
        <fullName evidence="5">XdhC Rossmann domain-containing protein</fullName>
    </recommendedName>
</protein>
<accession>A0A837JFC6</accession>
<feature type="domain" description="XdhC Rossmann" evidence="2">
    <location>
        <begin position="118"/>
        <end position="252"/>
    </location>
</feature>
<evidence type="ECO:0000313" key="4">
    <source>
        <dbReference type="Proteomes" id="UP000035462"/>
    </source>
</evidence>
<dbReference type="InterPro" id="IPR027051">
    <property type="entry name" value="XdhC_Rossmann_dom"/>
</dbReference>
<dbReference type="RefSeq" id="WP_046994324.1">
    <property type="nucleotide sequence ID" value="NZ_JAIT01000010.1"/>
</dbReference>
<dbReference type="PANTHER" id="PTHR30388">
    <property type="entry name" value="ALDEHYDE OXIDOREDUCTASE MOLYBDENUM COFACTOR ASSEMBLY PROTEIN"/>
    <property type="match status" value="1"/>
</dbReference>
<dbReference type="PANTHER" id="PTHR30388:SF6">
    <property type="entry name" value="XANTHINE DEHYDROGENASE SUBUNIT A-RELATED"/>
    <property type="match status" value="1"/>
</dbReference>